<dbReference type="InterPro" id="IPR005940">
    <property type="entry name" value="Anthranilate_Pribosyl_Tfrase"/>
</dbReference>
<reference evidence="4" key="1">
    <citation type="journal article" date="2014" name="Front. Microbiol.">
        <title>High frequency of phylogenetically diverse reductive dehalogenase-homologous genes in deep subseafloor sedimentary metagenomes.</title>
        <authorList>
            <person name="Kawai M."/>
            <person name="Futagami T."/>
            <person name="Toyoda A."/>
            <person name="Takaki Y."/>
            <person name="Nishi S."/>
            <person name="Hori S."/>
            <person name="Arai W."/>
            <person name="Tsubouchi T."/>
            <person name="Morono Y."/>
            <person name="Uchiyama I."/>
            <person name="Ito T."/>
            <person name="Fujiyama A."/>
            <person name="Inagaki F."/>
            <person name="Takami H."/>
        </authorList>
    </citation>
    <scope>NUCLEOTIDE SEQUENCE</scope>
    <source>
        <strain evidence="4">Expedition CK06-06</strain>
    </source>
</reference>
<dbReference type="PANTHER" id="PTHR43285:SF2">
    <property type="entry name" value="ANTHRANILATE PHOSPHORIBOSYLTRANSFERASE"/>
    <property type="match status" value="1"/>
</dbReference>
<evidence type="ECO:0000259" key="3">
    <source>
        <dbReference type="Pfam" id="PF00591"/>
    </source>
</evidence>
<dbReference type="InterPro" id="IPR000312">
    <property type="entry name" value="Glycosyl_Trfase_fam3"/>
</dbReference>
<evidence type="ECO:0000256" key="2">
    <source>
        <dbReference type="ARBA" id="ARBA00022679"/>
    </source>
</evidence>
<comment type="caution">
    <text evidence="4">The sequence shown here is derived from an EMBL/GenBank/DDBJ whole genome shotgun (WGS) entry which is preliminary data.</text>
</comment>
<feature type="non-terminal residue" evidence="4">
    <location>
        <position position="1"/>
    </location>
</feature>
<dbReference type="GO" id="GO:0004048">
    <property type="term" value="F:anthranilate phosphoribosyltransferase activity"/>
    <property type="evidence" value="ECO:0007669"/>
    <property type="project" value="InterPro"/>
</dbReference>
<dbReference type="GO" id="GO:0005829">
    <property type="term" value="C:cytosol"/>
    <property type="evidence" value="ECO:0007669"/>
    <property type="project" value="TreeGrafter"/>
</dbReference>
<protein>
    <recommendedName>
        <fullName evidence="3">Glycosyl transferase family 3 domain-containing protein</fullName>
    </recommendedName>
</protein>
<gene>
    <name evidence="4" type="ORF">S01H1_70547</name>
</gene>
<dbReference type="AlphaFoldDB" id="X0XCM8"/>
<organism evidence="4">
    <name type="scientific">marine sediment metagenome</name>
    <dbReference type="NCBI Taxonomy" id="412755"/>
    <lineage>
        <taxon>unclassified sequences</taxon>
        <taxon>metagenomes</taxon>
        <taxon>ecological metagenomes</taxon>
    </lineage>
</organism>
<dbReference type="InterPro" id="IPR035902">
    <property type="entry name" value="Nuc_phospho_transferase"/>
</dbReference>
<name>X0XCM8_9ZZZZ</name>
<accession>X0XCM8</accession>
<dbReference type="Gene3D" id="3.40.1030.10">
    <property type="entry name" value="Nucleoside phosphorylase/phosphoribosyltransferase catalytic domain"/>
    <property type="match status" value="1"/>
</dbReference>
<dbReference type="Pfam" id="PF00591">
    <property type="entry name" value="Glycos_transf_3"/>
    <property type="match status" value="1"/>
</dbReference>
<dbReference type="EMBL" id="BARS01046920">
    <property type="protein sequence ID" value="GAG34408.1"/>
    <property type="molecule type" value="Genomic_DNA"/>
</dbReference>
<dbReference type="GO" id="GO:0000162">
    <property type="term" value="P:L-tryptophan biosynthetic process"/>
    <property type="evidence" value="ECO:0007669"/>
    <property type="project" value="InterPro"/>
</dbReference>
<sequence>RPEFALTNPAGANYQLLGVYEVNLTEVLAKVLKNLGSIHVLVVHGEDGLDEVTTTGDTLISELKDDQVKTYKINPCEFGLNKAKAEDLKGGDASFNAKLAQGILKGKGGARRDIVLLNAGCAIYAANKASSVKEGVAKASASIDSGKALEKLELLKEFTNK</sequence>
<feature type="domain" description="Glycosyl transferase family 3" evidence="3">
    <location>
        <begin position="6"/>
        <end position="149"/>
    </location>
</feature>
<dbReference type="PANTHER" id="PTHR43285">
    <property type="entry name" value="ANTHRANILATE PHOSPHORIBOSYLTRANSFERASE"/>
    <property type="match status" value="1"/>
</dbReference>
<dbReference type="SUPFAM" id="SSF52418">
    <property type="entry name" value="Nucleoside phosphorylase/phosphoribosyltransferase catalytic domain"/>
    <property type="match status" value="1"/>
</dbReference>
<proteinExistence type="predicted"/>
<evidence type="ECO:0000256" key="1">
    <source>
        <dbReference type="ARBA" id="ARBA00022676"/>
    </source>
</evidence>
<keyword evidence="2" id="KW-0808">Transferase</keyword>
<evidence type="ECO:0000313" key="4">
    <source>
        <dbReference type="EMBL" id="GAG34408.1"/>
    </source>
</evidence>
<keyword evidence="1" id="KW-0328">Glycosyltransferase</keyword>